<dbReference type="RefSeq" id="WP_119702675.1">
    <property type="nucleotide sequence ID" value="NZ_JBHSOI010000001.1"/>
</dbReference>
<gene>
    <name evidence="2" type="ORF">DX116_02805</name>
</gene>
<evidence type="ECO:0000313" key="2">
    <source>
        <dbReference type="EMBL" id="REK72562.1"/>
    </source>
</evidence>
<dbReference type="Proteomes" id="UP000265581">
    <property type="component" value="Unassembled WGS sequence"/>
</dbReference>
<dbReference type="OrthoDB" id="570545at2"/>
<dbReference type="SUPFAM" id="SSF53756">
    <property type="entry name" value="UDP-Glycosyltransferase/glycogen phosphorylase"/>
    <property type="match status" value="1"/>
</dbReference>
<sequence>MTAMPEGAYVSVIGGIRPGAGGQTRVLLLRHRLFAQHLGIDVPILTFNPRSDYDRVRQSLHDDGLLLPGSRVLNMHEDLRTRDLSGVAGTPATPRPAANQTADKPDRDGRPWRRTMTPDDGGEAWLEYVRVDGSPYARTPVDGGSGAVEVLLPDGSAAGTWPTLGGMWCWWTQLVTPSTGHVFVLSDSRFVAQQLTAIDDDRFFVLHQMHNPHTVGRRHWTSEISATYAESMEHLGRLDALSTLTVRQRDDVARRYGDTDHLVVIPNPVELPPVPEPRPARPAGRIVVIARLHSQKRLDLAVDAFAVLARTHPQARLDVYGSGPEREALEQQVAGHGLDDRVTFHGHVARAADELWAADVAWLTSAFEGYSLFLLEARARECPVVSFDVPYGPREQITDGVDGVLVPYGDVQALAAATAGLLDDPARLDAMRAPARAGAAAHGHERFLDDWADVVRGAIERKPHRTRIDDVVLHDVRLGLPSRRDGLTLYARLDVTGRLDPASTHLCWQAWTDQMADPLELPADVTQRGDTWTITGQADAAALATLTTQDRPVTLRLLLVSRNSAWRHELFSGSLSPDGPLKRLLRRGRLRA</sequence>
<organism evidence="2 3">
    <name type="scientific">Aeromicrobium endophyticum</name>
    <dbReference type="NCBI Taxonomy" id="2292704"/>
    <lineage>
        <taxon>Bacteria</taxon>
        <taxon>Bacillati</taxon>
        <taxon>Actinomycetota</taxon>
        <taxon>Actinomycetes</taxon>
        <taxon>Propionibacteriales</taxon>
        <taxon>Nocardioidaceae</taxon>
        <taxon>Aeromicrobium</taxon>
    </lineage>
</organism>
<dbReference type="Pfam" id="PF13692">
    <property type="entry name" value="Glyco_trans_1_4"/>
    <property type="match status" value="1"/>
</dbReference>
<name>A0A371P9I0_9ACTN</name>
<feature type="region of interest" description="Disordered" evidence="1">
    <location>
        <begin position="84"/>
        <end position="117"/>
    </location>
</feature>
<protein>
    <submittedName>
        <fullName evidence="2">Glycosyltransferase</fullName>
    </submittedName>
</protein>
<comment type="caution">
    <text evidence="2">The sequence shown here is derived from an EMBL/GenBank/DDBJ whole genome shotgun (WGS) entry which is preliminary data.</text>
</comment>
<dbReference type="Gene3D" id="3.40.50.2000">
    <property type="entry name" value="Glycogen Phosphorylase B"/>
    <property type="match status" value="3"/>
</dbReference>
<evidence type="ECO:0000313" key="3">
    <source>
        <dbReference type="Proteomes" id="UP000265581"/>
    </source>
</evidence>
<proteinExistence type="predicted"/>
<evidence type="ECO:0000256" key="1">
    <source>
        <dbReference type="SAM" id="MobiDB-lite"/>
    </source>
</evidence>
<dbReference type="PANTHER" id="PTHR12526">
    <property type="entry name" value="GLYCOSYLTRANSFERASE"/>
    <property type="match status" value="1"/>
</dbReference>
<dbReference type="EMBL" id="QUBR01000001">
    <property type="protein sequence ID" value="REK72562.1"/>
    <property type="molecule type" value="Genomic_DNA"/>
</dbReference>
<keyword evidence="2" id="KW-0808">Transferase</keyword>
<reference evidence="2 3" key="1">
    <citation type="submission" date="2018-08" db="EMBL/GenBank/DDBJ databases">
        <title>Aeromicrobium sp. M2KJ-4, whole genome shotgun sequence.</title>
        <authorList>
            <person name="Tuo L."/>
        </authorList>
    </citation>
    <scope>NUCLEOTIDE SEQUENCE [LARGE SCALE GENOMIC DNA]</scope>
    <source>
        <strain evidence="2 3">M2KJ-4</strain>
    </source>
</reference>
<dbReference type="AlphaFoldDB" id="A0A371P9I0"/>
<accession>A0A371P9I0</accession>
<keyword evidence="3" id="KW-1185">Reference proteome</keyword>
<dbReference type="GO" id="GO:0016740">
    <property type="term" value="F:transferase activity"/>
    <property type="evidence" value="ECO:0007669"/>
    <property type="project" value="UniProtKB-KW"/>
</dbReference>